<name>A0A0E9PZH9_ANGAN</name>
<dbReference type="EMBL" id="GBXM01098880">
    <property type="protein sequence ID" value="JAH09697.1"/>
    <property type="molecule type" value="Transcribed_RNA"/>
</dbReference>
<proteinExistence type="predicted"/>
<sequence length="33" mass="4117">MSLFKTKRNISTLIYKRKLYKKHFTKHMQCKSK</sequence>
<reference evidence="1" key="2">
    <citation type="journal article" date="2015" name="Fish Shellfish Immunol.">
        <title>Early steps in the European eel (Anguilla anguilla)-Vibrio vulnificus interaction in the gills: Role of the RtxA13 toxin.</title>
        <authorList>
            <person name="Callol A."/>
            <person name="Pajuelo D."/>
            <person name="Ebbesson L."/>
            <person name="Teles M."/>
            <person name="MacKenzie S."/>
            <person name="Amaro C."/>
        </authorList>
    </citation>
    <scope>NUCLEOTIDE SEQUENCE</scope>
</reference>
<protein>
    <submittedName>
        <fullName evidence="1">Uncharacterized protein</fullName>
    </submittedName>
</protein>
<reference evidence="1" key="1">
    <citation type="submission" date="2014-11" db="EMBL/GenBank/DDBJ databases">
        <authorList>
            <person name="Amaro Gonzalez C."/>
        </authorList>
    </citation>
    <scope>NUCLEOTIDE SEQUENCE</scope>
</reference>
<dbReference type="AlphaFoldDB" id="A0A0E9PZH9"/>
<accession>A0A0E9PZH9</accession>
<evidence type="ECO:0000313" key="1">
    <source>
        <dbReference type="EMBL" id="JAH09697.1"/>
    </source>
</evidence>
<organism evidence="1">
    <name type="scientific">Anguilla anguilla</name>
    <name type="common">European freshwater eel</name>
    <name type="synonym">Muraena anguilla</name>
    <dbReference type="NCBI Taxonomy" id="7936"/>
    <lineage>
        <taxon>Eukaryota</taxon>
        <taxon>Metazoa</taxon>
        <taxon>Chordata</taxon>
        <taxon>Craniata</taxon>
        <taxon>Vertebrata</taxon>
        <taxon>Euteleostomi</taxon>
        <taxon>Actinopterygii</taxon>
        <taxon>Neopterygii</taxon>
        <taxon>Teleostei</taxon>
        <taxon>Anguilliformes</taxon>
        <taxon>Anguillidae</taxon>
        <taxon>Anguilla</taxon>
    </lineage>
</organism>